<dbReference type="InterPro" id="IPR050109">
    <property type="entry name" value="HTH-type_TetR-like_transc_reg"/>
</dbReference>
<proteinExistence type="predicted"/>
<comment type="caution">
    <text evidence="4">The sequence shown here is derived from an EMBL/GenBank/DDBJ whole genome shotgun (WGS) entry which is preliminary data.</text>
</comment>
<accession>A0A1A6BHZ1</accession>
<dbReference type="PANTHER" id="PTHR30055:SF231">
    <property type="entry name" value="TRANSCRIPTIONAL REGULATORY PROTEIN (PROBABLY DEOR-FAMILY)-RELATED"/>
    <property type="match status" value="1"/>
</dbReference>
<dbReference type="OrthoDB" id="6929199at2"/>
<dbReference type="GO" id="GO:0003700">
    <property type="term" value="F:DNA-binding transcription factor activity"/>
    <property type="evidence" value="ECO:0007669"/>
    <property type="project" value="TreeGrafter"/>
</dbReference>
<dbReference type="Gene3D" id="1.10.357.10">
    <property type="entry name" value="Tetracycline Repressor, domain 2"/>
    <property type="match status" value="1"/>
</dbReference>
<dbReference type="InterPro" id="IPR001647">
    <property type="entry name" value="HTH_TetR"/>
</dbReference>
<dbReference type="Proteomes" id="UP000193928">
    <property type="component" value="Unassembled WGS sequence"/>
</dbReference>
<feature type="DNA-binding region" description="H-T-H motif" evidence="2">
    <location>
        <begin position="39"/>
        <end position="58"/>
    </location>
</feature>
<reference evidence="5 7" key="1">
    <citation type="submission" date="2016-01" db="EMBL/GenBank/DDBJ databases">
        <title>The new phylogeny of the genus Mycobacterium.</title>
        <authorList>
            <person name="Tarcisio F."/>
            <person name="Conor M."/>
            <person name="Antonella G."/>
            <person name="Elisabetta G."/>
            <person name="Giulia F.S."/>
            <person name="Sara T."/>
            <person name="Anna F."/>
            <person name="Clotilde B."/>
            <person name="Roberto B."/>
            <person name="Veronica D.S."/>
            <person name="Fabio R."/>
            <person name="Monica P."/>
            <person name="Olivier J."/>
            <person name="Enrico T."/>
            <person name="Nicola S."/>
        </authorList>
    </citation>
    <scope>NUCLEOTIDE SEQUENCE [LARGE SCALE GENOMIC DNA]</scope>
    <source>
        <strain evidence="5 7">DSM 44160</strain>
    </source>
</reference>
<dbReference type="Pfam" id="PF00440">
    <property type="entry name" value="TetR_N"/>
    <property type="match status" value="1"/>
</dbReference>
<evidence type="ECO:0000313" key="4">
    <source>
        <dbReference type="EMBL" id="OBS01950.1"/>
    </source>
</evidence>
<evidence type="ECO:0000256" key="2">
    <source>
        <dbReference type="PROSITE-ProRule" id="PRU00335"/>
    </source>
</evidence>
<dbReference type="Proteomes" id="UP000093757">
    <property type="component" value="Unassembled WGS sequence"/>
</dbReference>
<dbReference type="InterPro" id="IPR009057">
    <property type="entry name" value="Homeodomain-like_sf"/>
</dbReference>
<name>A0A1A6BHZ1_MYCGO</name>
<evidence type="ECO:0000313" key="6">
    <source>
        <dbReference type="Proteomes" id="UP000093757"/>
    </source>
</evidence>
<gene>
    <name evidence="4" type="ORF">A9W98_17470</name>
    <name evidence="5" type="ORF">AWC08_12985</name>
</gene>
<dbReference type="EMBL" id="MAEM01000237">
    <property type="protein sequence ID" value="OBS01950.1"/>
    <property type="molecule type" value="Genomic_DNA"/>
</dbReference>
<keyword evidence="7" id="KW-1185">Reference proteome</keyword>
<sequence>MSPASSAPERRPRDPAGRRQTIVEAATRVIASRGLGQLTHRLVAAEADVPVGSTTYYFSDLAELREAALAHAATASTDCLDQWRRELDADTDLPAVLARLTAEYLADHDRYRTLNELYLAASYRDELRPLARVWNEGLVALLEPRVGRRAAEAIAVFLDGAMLHPLATGTPLSTEALADAIARLAGDR</sequence>
<evidence type="ECO:0000313" key="7">
    <source>
        <dbReference type="Proteomes" id="UP000193928"/>
    </source>
</evidence>
<evidence type="ECO:0000259" key="3">
    <source>
        <dbReference type="PROSITE" id="PS50977"/>
    </source>
</evidence>
<dbReference type="InterPro" id="IPR041583">
    <property type="entry name" value="TetR_C_31"/>
</dbReference>
<dbReference type="RefSeq" id="WP_065133788.1">
    <property type="nucleotide sequence ID" value="NZ_JACKSU010000052.1"/>
</dbReference>
<dbReference type="EMBL" id="LQOY01000014">
    <property type="protein sequence ID" value="ORV96362.1"/>
    <property type="molecule type" value="Genomic_DNA"/>
</dbReference>
<reference evidence="4 6" key="2">
    <citation type="submission" date="2016-06" db="EMBL/GenBank/DDBJ databases">
        <authorList>
            <person name="Kjaerup R.B."/>
            <person name="Dalgaard T.S."/>
            <person name="Juul-Madsen H.R."/>
        </authorList>
    </citation>
    <scope>NUCLEOTIDE SEQUENCE [LARGE SCALE GENOMIC DNA]</scope>
    <source>
        <strain evidence="4 6">1245752.6</strain>
    </source>
</reference>
<evidence type="ECO:0000256" key="1">
    <source>
        <dbReference type="ARBA" id="ARBA00023125"/>
    </source>
</evidence>
<dbReference type="AlphaFoldDB" id="A0A1A6BHZ1"/>
<organism evidence="4 6">
    <name type="scientific">Mycobacterium gordonae</name>
    <dbReference type="NCBI Taxonomy" id="1778"/>
    <lineage>
        <taxon>Bacteria</taxon>
        <taxon>Bacillati</taxon>
        <taxon>Actinomycetota</taxon>
        <taxon>Actinomycetes</taxon>
        <taxon>Mycobacteriales</taxon>
        <taxon>Mycobacteriaceae</taxon>
        <taxon>Mycobacterium</taxon>
    </lineage>
</organism>
<dbReference type="Pfam" id="PF17940">
    <property type="entry name" value="TetR_C_31"/>
    <property type="match status" value="1"/>
</dbReference>
<keyword evidence="1 2" id="KW-0238">DNA-binding</keyword>
<dbReference type="SUPFAM" id="SSF46689">
    <property type="entry name" value="Homeodomain-like"/>
    <property type="match status" value="1"/>
</dbReference>
<feature type="domain" description="HTH tetR-type" evidence="3">
    <location>
        <begin position="16"/>
        <end position="76"/>
    </location>
</feature>
<dbReference type="PROSITE" id="PS50977">
    <property type="entry name" value="HTH_TETR_2"/>
    <property type="match status" value="1"/>
</dbReference>
<protein>
    <submittedName>
        <fullName evidence="4">DNA-binding transcriptional regulator</fullName>
    </submittedName>
</protein>
<dbReference type="GO" id="GO:0000976">
    <property type="term" value="F:transcription cis-regulatory region binding"/>
    <property type="evidence" value="ECO:0007669"/>
    <property type="project" value="TreeGrafter"/>
</dbReference>
<dbReference type="PANTHER" id="PTHR30055">
    <property type="entry name" value="HTH-TYPE TRANSCRIPTIONAL REGULATOR RUTR"/>
    <property type="match status" value="1"/>
</dbReference>
<evidence type="ECO:0000313" key="5">
    <source>
        <dbReference type="EMBL" id="ORV96362.1"/>
    </source>
</evidence>